<dbReference type="SMART" id="SM00822">
    <property type="entry name" value="PKS_KR"/>
    <property type="match status" value="1"/>
</dbReference>
<dbReference type="Proteomes" id="UP000536262">
    <property type="component" value="Unassembled WGS sequence"/>
</dbReference>
<evidence type="ECO:0000256" key="2">
    <source>
        <dbReference type="RuleBase" id="RU000363"/>
    </source>
</evidence>
<dbReference type="EC" id="1.1.1.100" evidence="4"/>
<name>A0A7X0FDG3_9HYPH</name>
<dbReference type="InterPro" id="IPR002347">
    <property type="entry name" value="SDR_fam"/>
</dbReference>
<dbReference type="RefSeq" id="WP_055972607.1">
    <property type="nucleotide sequence ID" value="NZ_BAABEG010000004.1"/>
</dbReference>
<dbReference type="SUPFAM" id="SSF51735">
    <property type="entry name" value="NAD(P)-binding Rossmann-fold domains"/>
    <property type="match status" value="1"/>
</dbReference>
<dbReference type="GO" id="GO:0004316">
    <property type="term" value="F:3-oxoacyl-[acyl-carrier-protein] reductase (NADPH) activity"/>
    <property type="evidence" value="ECO:0007669"/>
    <property type="project" value="UniProtKB-EC"/>
</dbReference>
<dbReference type="PRINTS" id="PR00080">
    <property type="entry name" value="SDRFAMILY"/>
</dbReference>
<keyword evidence="5" id="KW-1185">Reference proteome</keyword>
<keyword evidence="4" id="KW-0560">Oxidoreductase</keyword>
<dbReference type="InterPro" id="IPR057326">
    <property type="entry name" value="KR_dom"/>
</dbReference>
<dbReference type="PRINTS" id="PR00081">
    <property type="entry name" value="GDHRDH"/>
</dbReference>
<dbReference type="PROSITE" id="PS00061">
    <property type="entry name" value="ADH_SHORT"/>
    <property type="match status" value="1"/>
</dbReference>
<dbReference type="PANTHER" id="PTHR42879:SF2">
    <property type="entry name" value="3-OXOACYL-[ACYL-CARRIER-PROTEIN] REDUCTASE FABG"/>
    <property type="match status" value="1"/>
</dbReference>
<comment type="caution">
    <text evidence="4">The sequence shown here is derived from an EMBL/GenBank/DDBJ whole genome shotgun (WGS) entry which is preliminary data.</text>
</comment>
<sequence>MKDPFRLDGKTAVVTGGSRGIGGAIVELFAARGAKVVFCHYGDVKGSAALLEKTHLLGLPVDGIECDVADENSVKRLTNFASERLGHVDIVVNSAGIGGDCMFVDLDVASFDRMLAVHLRGTFLVTHSFFGGMLERRWGRVINVASQLAYKGAPGLAHYCAAKAGVVGFTRALSYEGAPHGVLVNAIAPGPIETELLMSLSDEWRAMKMAQLPIRRFGLVDEIAPTALLLASDAGSNYVGQTLSPNGGDVMI</sequence>
<protein>
    <submittedName>
        <fullName evidence="4">3-oxoacyl-[acyl-carrier protein] reductase</fullName>
        <ecNumber evidence="4">1.1.1.100</ecNumber>
    </submittedName>
</protein>
<dbReference type="InterPro" id="IPR050259">
    <property type="entry name" value="SDR"/>
</dbReference>
<dbReference type="Gene3D" id="3.40.50.720">
    <property type="entry name" value="NAD(P)-binding Rossmann-like Domain"/>
    <property type="match status" value="1"/>
</dbReference>
<feature type="domain" description="Ketoreductase" evidence="3">
    <location>
        <begin position="10"/>
        <end position="190"/>
    </location>
</feature>
<dbReference type="EMBL" id="JACHOU010000029">
    <property type="protein sequence ID" value="MBB6357686.1"/>
    <property type="molecule type" value="Genomic_DNA"/>
</dbReference>
<gene>
    <name evidence="4" type="ORF">GGR00_005510</name>
</gene>
<proteinExistence type="inferred from homology"/>
<dbReference type="FunFam" id="3.40.50.720:FF:000084">
    <property type="entry name" value="Short-chain dehydrogenase reductase"/>
    <property type="match status" value="1"/>
</dbReference>
<reference evidence="4 5" key="1">
    <citation type="submission" date="2020-08" db="EMBL/GenBank/DDBJ databases">
        <title>Genomic Encyclopedia of Type Strains, Phase IV (KMG-IV): sequencing the most valuable type-strain genomes for metagenomic binning, comparative biology and taxonomic classification.</title>
        <authorList>
            <person name="Goeker M."/>
        </authorList>
    </citation>
    <scope>NUCLEOTIDE SEQUENCE [LARGE SCALE GENOMIC DNA]</scope>
    <source>
        <strain evidence="4 5">DSM 7051</strain>
    </source>
</reference>
<dbReference type="GO" id="GO:0032787">
    <property type="term" value="P:monocarboxylic acid metabolic process"/>
    <property type="evidence" value="ECO:0007669"/>
    <property type="project" value="UniProtKB-ARBA"/>
</dbReference>
<evidence type="ECO:0000259" key="3">
    <source>
        <dbReference type="SMART" id="SM00822"/>
    </source>
</evidence>
<comment type="similarity">
    <text evidence="1 2">Belongs to the short-chain dehydrogenases/reductases (SDR) family.</text>
</comment>
<organism evidence="4 5">
    <name type="scientific">Aminobacter aganoensis</name>
    <dbReference type="NCBI Taxonomy" id="83264"/>
    <lineage>
        <taxon>Bacteria</taxon>
        <taxon>Pseudomonadati</taxon>
        <taxon>Pseudomonadota</taxon>
        <taxon>Alphaproteobacteria</taxon>
        <taxon>Hyphomicrobiales</taxon>
        <taxon>Phyllobacteriaceae</taxon>
        <taxon>Aminobacter</taxon>
    </lineage>
</organism>
<accession>A0A7X0FDG3</accession>
<dbReference type="Pfam" id="PF00106">
    <property type="entry name" value="adh_short"/>
    <property type="match status" value="1"/>
</dbReference>
<evidence type="ECO:0000256" key="1">
    <source>
        <dbReference type="ARBA" id="ARBA00006484"/>
    </source>
</evidence>
<dbReference type="AlphaFoldDB" id="A0A7X0FDG3"/>
<dbReference type="InterPro" id="IPR020904">
    <property type="entry name" value="Sc_DH/Rdtase_CS"/>
</dbReference>
<evidence type="ECO:0000313" key="4">
    <source>
        <dbReference type="EMBL" id="MBB6357686.1"/>
    </source>
</evidence>
<dbReference type="InterPro" id="IPR036291">
    <property type="entry name" value="NAD(P)-bd_dom_sf"/>
</dbReference>
<evidence type="ECO:0000313" key="5">
    <source>
        <dbReference type="Proteomes" id="UP000536262"/>
    </source>
</evidence>
<dbReference type="PANTHER" id="PTHR42879">
    <property type="entry name" value="3-OXOACYL-(ACYL-CARRIER-PROTEIN) REDUCTASE"/>
    <property type="match status" value="1"/>
</dbReference>